<reference evidence="2" key="1">
    <citation type="journal article" date="2015" name="Nature">
        <title>Complex archaea that bridge the gap between prokaryotes and eukaryotes.</title>
        <authorList>
            <person name="Spang A."/>
            <person name="Saw J.H."/>
            <person name="Jorgensen S.L."/>
            <person name="Zaremba-Niedzwiedzka K."/>
            <person name="Martijn J."/>
            <person name="Lind A.E."/>
            <person name="van Eijk R."/>
            <person name="Schleper C."/>
            <person name="Guy L."/>
            <person name="Ettema T.J."/>
        </authorList>
    </citation>
    <scope>NUCLEOTIDE SEQUENCE</scope>
</reference>
<comment type="caution">
    <text evidence="2">The sequence shown here is derived from an EMBL/GenBank/DDBJ whole genome shotgun (WGS) entry which is preliminary data.</text>
</comment>
<protein>
    <recommendedName>
        <fullName evidence="1">Glycosyltransferase 2-like domain-containing protein</fullName>
    </recommendedName>
</protein>
<dbReference type="SUPFAM" id="SSF53448">
    <property type="entry name" value="Nucleotide-diphospho-sugar transferases"/>
    <property type="match status" value="1"/>
</dbReference>
<dbReference type="Gene3D" id="3.90.550.10">
    <property type="entry name" value="Spore Coat Polysaccharide Biosynthesis Protein SpsA, Chain A"/>
    <property type="match status" value="1"/>
</dbReference>
<evidence type="ECO:0000259" key="1">
    <source>
        <dbReference type="Pfam" id="PF00535"/>
    </source>
</evidence>
<dbReference type="InterPro" id="IPR001173">
    <property type="entry name" value="Glyco_trans_2-like"/>
</dbReference>
<dbReference type="AlphaFoldDB" id="A0A0F9B9F0"/>
<proteinExistence type="predicted"/>
<accession>A0A0F9B9F0</accession>
<evidence type="ECO:0000313" key="2">
    <source>
        <dbReference type="EMBL" id="KKL10427.1"/>
    </source>
</evidence>
<name>A0A0F9B9F0_9ZZZZ</name>
<dbReference type="Pfam" id="PF00535">
    <property type="entry name" value="Glycos_transf_2"/>
    <property type="match status" value="1"/>
</dbReference>
<organism evidence="2">
    <name type="scientific">marine sediment metagenome</name>
    <dbReference type="NCBI Taxonomy" id="412755"/>
    <lineage>
        <taxon>unclassified sequences</taxon>
        <taxon>metagenomes</taxon>
        <taxon>ecological metagenomes</taxon>
    </lineage>
</organism>
<dbReference type="EMBL" id="LAZR01042066">
    <property type="protein sequence ID" value="KKL10427.1"/>
    <property type="molecule type" value="Genomic_DNA"/>
</dbReference>
<gene>
    <name evidence="2" type="ORF">LCGC14_2555940</name>
</gene>
<feature type="domain" description="Glycosyltransferase 2-like" evidence="1">
    <location>
        <begin position="173"/>
        <end position="242"/>
    </location>
</feature>
<sequence>NGTAAGATAIEIDVLPITSMSLLTPNVIDSALEGDLLLFEVATYDQSHNSDWPNPGTITWEFGSQNLISQGKYIDNVNFLHNASIDLSISSNPIQPATYQFNVSFINGIYEQVISITIEIFYRGSSSITSPSIISFGTNFNLTLTPLNVTGGVNLNNSNLLLNMDIPFESSYNSTDGTYDWLIEYKKADCRVTKIFGSNKNIGVEAINNLAEEAKGKYILKVDDDVFVPKNFAKRLICAYEEVNEEKLLFLGWDMAWQDSTFATRSGKKLYRGENGKTIVLSNKDKVLITYHPSKWMINGACRLCKRETFLEIGGHPKGVIYGVDHLISREAEKHGYWVGYLNSKDFVEHVGNTDTTEYRKMKDAQLVKFKCPRHV</sequence>
<dbReference type="InterPro" id="IPR029044">
    <property type="entry name" value="Nucleotide-diphossugar_trans"/>
</dbReference>
<feature type="non-terminal residue" evidence="2">
    <location>
        <position position="1"/>
    </location>
</feature>